<proteinExistence type="predicted"/>
<evidence type="ECO:0000256" key="1">
    <source>
        <dbReference type="ARBA" id="ARBA00022485"/>
    </source>
</evidence>
<evidence type="ECO:0000313" key="8">
    <source>
        <dbReference type="Proteomes" id="UP000178082"/>
    </source>
</evidence>
<keyword evidence="1" id="KW-0004">4Fe-4S</keyword>
<dbReference type="Proteomes" id="UP000178082">
    <property type="component" value="Unassembled WGS sequence"/>
</dbReference>
<comment type="caution">
    <text evidence="7">The sequence shown here is derived from an EMBL/GenBank/DDBJ whole genome shotgun (WGS) entry which is preliminary data.</text>
</comment>
<protein>
    <recommendedName>
        <fullName evidence="6">Cysteine-rich domain-containing protein</fullName>
    </recommendedName>
</protein>
<dbReference type="GO" id="GO:0051539">
    <property type="term" value="F:4 iron, 4 sulfur cluster binding"/>
    <property type="evidence" value="ECO:0007669"/>
    <property type="project" value="UniProtKB-KW"/>
</dbReference>
<dbReference type="GO" id="GO:0046872">
    <property type="term" value="F:metal ion binding"/>
    <property type="evidence" value="ECO:0007669"/>
    <property type="project" value="UniProtKB-KW"/>
</dbReference>
<keyword evidence="4" id="KW-0408">Iron</keyword>
<evidence type="ECO:0000256" key="5">
    <source>
        <dbReference type="ARBA" id="ARBA00023014"/>
    </source>
</evidence>
<gene>
    <name evidence="7" type="ORF">A3G31_06790</name>
</gene>
<sequence length="418" mass="47993">MKLKDYRYDIEMCVRCSSCKWIDPIWSKSKRRNKICPISSRYFFDAYSCQGIMDMSLAYLDKEIGYSKELLDVLYKCTLCGACDVMCKRCIDNERLEVIEAFRADAVEKKKAPLPVHKKIIKNVCDKHNPYGNPHEKRSNWLQGKQPFSEKPEIVYFAGCTSSYLHPEIVLSTIKILNAASVNFTIMGPDEWCCGNPLIRIGDTKQAKKIMAHNMKVLEKSGAKKVLTSCAECYHVWKVDYQRLREKEKMEYEVFHTSEYVNQLIELGKLNLTKPVKLNASYHDSCRLARLSEPYILWKGERVSFGRTEPVKKWRRGTNGVYEPPRNVLKKIPGLNLVEMERIRENAWCCGAGGGVKWAFNDFATWTATERLDEASSVGADAIIAGCPFCKWNFKDTAKKTKSKIKVYDFVEVVAEAI</sequence>
<feature type="domain" description="Cysteine-rich" evidence="6">
    <location>
        <begin position="154"/>
        <end position="235"/>
    </location>
</feature>
<evidence type="ECO:0000256" key="3">
    <source>
        <dbReference type="ARBA" id="ARBA00023002"/>
    </source>
</evidence>
<dbReference type="PANTHER" id="PTHR43255:SF1">
    <property type="entry name" value="IRON-SULFUR-BINDING OXIDOREDUCTASE FADF-RELATED"/>
    <property type="match status" value="1"/>
</dbReference>
<dbReference type="InterPro" id="IPR004017">
    <property type="entry name" value="Cys_rich_dom"/>
</dbReference>
<dbReference type="EMBL" id="MGDI01000033">
    <property type="protein sequence ID" value="OGL52120.1"/>
    <property type="molecule type" value="Genomic_DNA"/>
</dbReference>
<dbReference type="InterPro" id="IPR051460">
    <property type="entry name" value="HdrC_iron-sulfur_subunit"/>
</dbReference>
<dbReference type="PANTHER" id="PTHR43255">
    <property type="entry name" value="IRON-SULFUR-BINDING OXIDOREDUCTASE FADF-RELATED-RELATED"/>
    <property type="match status" value="1"/>
</dbReference>
<dbReference type="AlphaFoldDB" id="A0A1F7SEC6"/>
<evidence type="ECO:0000259" key="6">
    <source>
        <dbReference type="Pfam" id="PF02754"/>
    </source>
</evidence>
<evidence type="ECO:0000256" key="2">
    <source>
        <dbReference type="ARBA" id="ARBA00022723"/>
    </source>
</evidence>
<keyword evidence="3" id="KW-0560">Oxidoreductase</keyword>
<dbReference type="Gene3D" id="1.20.1050.140">
    <property type="match status" value="1"/>
</dbReference>
<reference evidence="7 8" key="1">
    <citation type="journal article" date="2016" name="Nat. Commun.">
        <title>Thousands of microbial genomes shed light on interconnected biogeochemical processes in an aquifer system.</title>
        <authorList>
            <person name="Anantharaman K."/>
            <person name="Brown C.T."/>
            <person name="Hug L.A."/>
            <person name="Sharon I."/>
            <person name="Castelle C.J."/>
            <person name="Probst A.J."/>
            <person name="Thomas B.C."/>
            <person name="Singh A."/>
            <person name="Wilkins M.J."/>
            <person name="Karaoz U."/>
            <person name="Brodie E.L."/>
            <person name="Williams K.H."/>
            <person name="Hubbard S.S."/>
            <person name="Banfield J.F."/>
        </authorList>
    </citation>
    <scope>NUCLEOTIDE SEQUENCE [LARGE SCALE GENOMIC DNA]</scope>
</reference>
<accession>A0A1F7SEC6</accession>
<keyword evidence="2" id="KW-0479">Metal-binding</keyword>
<keyword evidence="5" id="KW-0411">Iron-sulfur</keyword>
<evidence type="ECO:0000313" key="7">
    <source>
        <dbReference type="EMBL" id="OGL52120.1"/>
    </source>
</evidence>
<dbReference type="Pfam" id="PF02754">
    <property type="entry name" value="CCG"/>
    <property type="match status" value="2"/>
</dbReference>
<name>A0A1F7SEC6_9BACT</name>
<dbReference type="GO" id="GO:0005886">
    <property type="term" value="C:plasma membrane"/>
    <property type="evidence" value="ECO:0007669"/>
    <property type="project" value="TreeGrafter"/>
</dbReference>
<feature type="domain" description="Cysteine-rich" evidence="6">
    <location>
        <begin position="322"/>
        <end position="395"/>
    </location>
</feature>
<dbReference type="GO" id="GO:0016491">
    <property type="term" value="F:oxidoreductase activity"/>
    <property type="evidence" value="ECO:0007669"/>
    <property type="project" value="UniProtKB-KW"/>
</dbReference>
<evidence type="ECO:0000256" key="4">
    <source>
        <dbReference type="ARBA" id="ARBA00023004"/>
    </source>
</evidence>
<organism evidence="7 8">
    <name type="scientific">Candidatus Schekmanbacteria bacterium RIFCSPLOWO2_12_FULL_38_15</name>
    <dbReference type="NCBI Taxonomy" id="1817883"/>
    <lineage>
        <taxon>Bacteria</taxon>
        <taxon>Candidatus Schekmaniibacteriota</taxon>
    </lineage>
</organism>
<dbReference type="STRING" id="1817883.A3G31_06790"/>